<dbReference type="RefSeq" id="WP_094015955.1">
    <property type="nucleotide sequence ID" value="NZ_NMQW01000023.1"/>
</dbReference>
<dbReference type="AlphaFoldDB" id="A0A229UPI6"/>
<reference evidence="1 2" key="1">
    <citation type="submission" date="2017-07" db="EMBL/GenBank/DDBJ databases">
        <title>Genome sequencing and assembly of Paenibacillus rigui.</title>
        <authorList>
            <person name="Mayilraj S."/>
        </authorList>
    </citation>
    <scope>NUCLEOTIDE SEQUENCE [LARGE SCALE GENOMIC DNA]</scope>
    <source>
        <strain evidence="1 2">JCM 16352</strain>
    </source>
</reference>
<accession>A0A229UPI6</accession>
<proteinExistence type="predicted"/>
<sequence length="59" mass="7026">MIRQAEARDRGALEERIEQIRSDTNHFLFVCERDGRVQISMKLRLRGFLYIHANHDLIS</sequence>
<evidence type="ECO:0000313" key="1">
    <source>
        <dbReference type="EMBL" id="OXM85191.1"/>
    </source>
</evidence>
<comment type="caution">
    <text evidence="1">The sequence shown here is derived from an EMBL/GenBank/DDBJ whole genome shotgun (WGS) entry which is preliminary data.</text>
</comment>
<organism evidence="1 2">
    <name type="scientific">Paenibacillus rigui</name>
    <dbReference type="NCBI Taxonomy" id="554312"/>
    <lineage>
        <taxon>Bacteria</taxon>
        <taxon>Bacillati</taxon>
        <taxon>Bacillota</taxon>
        <taxon>Bacilli</taxon>
        <taxon>Bacillales</taxon>
        <taxon>Paenibacillaceae</taxon>
        <taxon>Paenibacillus</taxon>
    </lineage>
</organism>
<dbReference type="EMBL" id="NMQW01000023">
    <property type="protein sequence ID" value="OXM85191.1"/>
    <property type="molecule type" value="Genomic_DNA"/>
</dbReference>
<dbReference type="Proteomes" id="UP000215509">
    <property type="component" value="Unassembled WGS sequence"/>
</dbReference>
<name>A0A229UPI6_9BACL</name>
<dbReference type="OrthoDB" id="9789603at2"/>
<gene>
    <name evidence="1" type="ORF">CF651_16465</name>
</gene>
<evidence type="ECO:0000313" key="2">
    <source>
        <dbReference type="Proteomes" id="UP000215509"/>
    </source>
</evidence>
<keyword evidence="2" id="KW-1185">Reference proteome</keyword>
<protein>
    <submittedName>
        <fullName evidence="1">Uncharacterized protein</fullName>
    </submittedName>
</protein>